<sequence length="443" mass="49324">METSSSPSKSLPFFFFFFLIFPFIAEASVPPSKTFKFVNQGDLGEFSVEYLADYRPLSIVQFPFTLCFYNTTPNAFTLALRMGDRHTESIMRWVWEANRGNPVGENATLTFGRDGNLILAHADGRVAWQTGTANRGVTGLKLLPNGNLVLHDKRGGFVWQSFDHPTDTLLVGQSLLLGGPTKLVSRVSAKDGSEGPYSYGMEGRRLVMYYKSKNSGKPLLYYQSDEFGDGRGALAHLNFTSAPESDTAFAFELKYGFDMINSPSFGTFILSRPKYNTTYSFLRVGFDGNLRIYTFYDKVDWGPWEVTYTLFGRDEGDESECRIPTRCGSMGVCEDDQCVACPRPQGFLGWSAKDCAPPTLLPCKGGANVDYYKVVGVEHFMNAYTEGDGPMSVAQCRDKCNKDCGCLGFFYREESSKCLLAPELGTMTKVSNTHHVAFIKISK</sequence>
<dbReference type="PIRSF" id="PIRSF002686">
    <property type="entry name" value="SLG"/>
    <property type="match status" value="1"/>
</dbReference>
<dbReference type="Proteomes" id="UP000189703">
    <property type="component" value="Unplaced"/>
</dbReference>
<dbReference type="InterPro" id="IPR001480">
    <property type="entry name" value="Bulb-type_lectin_dom"/>
</dbReference>
<dbReference type="Gene3D" id="2.90.10.10">
    <property type="entry name" value="Bulb-type lectin domain"/>
    <property type="match status" value="1"/>
</dbReference>
<dbReference type="OrthoDB" id="1884773at2759"/>
<dbReference type="KEGG" id="nnu:104613122"/>
<dbReference type="RefSeq" id="XP_010279124.1">
    <property type="nucleotide sequence ID" value="XM_010280822.2"/>
</dbReference>
<accession>A0A1U8BCG2</accession>
<dbReference type="PROSITE" id="PS50927">
    <property type="entry name" value="BULB_LECTIN"/>
    <property type="match status" value="1"/>
</dbReference>
<dbReference type="GeneID" id="104613122"/>
<dbReference type="OMA" id="WDANRGR"/>
<dbReference type="InterPro" id="IPR036426">
    <property type="entry name" value="Bulb-type_lectin_dom_sf"/>
</dbReference>
<evidence type="ECO:0000313" key="2">
    <source>
        <dbReference type="RefSeq" id="XP_010279124.1"/>
    </source>
</evidence>
<dbReference type="AlphaFoldDB" id="A0A1U8BCG2"/>
<dbReference type="SUPFAM" id="SSF51110">
    <property type="entry name" value="alpha-D-mannose-specific plant lectins"/>
    <property type="match status" value="1"/>
</dbReference>
<reference evidence="2" key="1">
    <citation type="submission" date="2025-08" db="UniProtKB">
        <authorList>
            <consortium name="RefSeq"/>
        </authorList>
    </citation>
    <scope>IDENTIFICATION</scope>
</reference>
<dbReference type="CDD" id="cd00028">
    <property type="entry name" value="B_lectin"/>
    <property type="match status" value="1"/>
</dbReference>
<dbReference type="InterPro" id="IPR003609">
    <property type="entry name" value="Pan_app"/>
</dbReference>
<evidence type="ECO:0000313" key="1">
    <source>
        <dbReference type="Proteomes" id="UP000189703"/>
    </source>
</evidence>
<dbReference type="PROSITE" id="PS50948">
    <property type="entry name" value="PAN"/>
    <property type="match status" value="1"/>
</dbReference>
<keyword evidence="1" id="KW-1185">Reference proteome</keyword>
<dbReference type="eggNOG" id="ENOG502QWJD">
    <property type="taxonomic scope" value="Eukaryota"/>
</dbReference>
<dbReference type="InterPro" id="IPR035446">
    <property type="entry name" value="SLSG/EP1"/>
</dbReference>
<protein>
    <submittedName>
        <fullName evidence="2">Epidermis-specific secreted glycoprotein EP1-like</fullName>
    </submittedName>
</protein>
<dbReference type="FunCoup" id="A0A1U8BCG2">
    <property type="interactions" value="445"/>
</dbReference>
<dbReference type="PANTHER" id="PTHR32444:SF10">
    <property type="entry name" value="CURCULIN-LIKE (MANNOSE-BINDING) LECTIN FAMILY PROTEIN-RELATED"/>
    <property type="match status" value="1"/>
</dbReference>
<dbReference type="PANTHER" id="PTHR32444">
    <property type="entry name" value="BULB-TYPE LECTIN DOMAIN-CONTAINING PROTEIN"/>
    <property type="match status" value="1"/>
</dbReference>
<dbReference type="Pfam" id="PF01453">
    <property type="entry name" value="B_lectin"/>
    <property type="match status" value="1"/>
</dbReference>
<name>A0A1U8BCG2_NELNU</name>
<dbReference type="SMART" id="SM00108">
    <property type="entry name" value="B_lectin"/>
    <property type="match status" value="1"/>
</dbReference>
<gene>
    <name evidence="2" type="primary">LOC104613122</name>
</gene>
<organism evidence="1 2">
    <name type="scientific">Nelumbo nucifera</name>
    <name type="common">Sacred lotus</name>
    <dbReference type="NCBI Taxonomy" id="4432"/>
    <lineage>
        <taxon>Eukaryota</taxon>
        <taxon>Viridiplantae</taxon>
        <taxon>Streptophyta</taxon>
        <taxon>Embryophyta</taxon>
        <taxon>Tracheophyta</taxon>
        <taxon>Spermatophyta</taxon>
        <taxon>Magnoliopsida</taxon>
        <taxon>Proteales</taxon>
        <taxon>Nelumbonaceae</taxon>
        <taxon>Nelumbo</taxon>
    </lineage>
</organism>
<proteinExistence type="predicted"/>